<dbReference type="PANTHER" id="PTHR33908:SF11">
    <property type="entry name" value="MEMBRANE PROTEIN"/>
    <property type="match status" value="1"/>
</dbReference>
<reference evidence="10" key="1">
    <citation type="submission" date="2020-07" db="EMBL/GenBank/DDBJ databases">
        <title>Huge and variable diversity of episymbiotic CPR bacteria and DPANN archaea in groundwater ecosystems.</title>
        <authorList>
            <person name="He C.Y."/>
            <person name="Keren R."/>
            <person name="Whittaker M."/>
            <person name="Farag I.F."/>
            <person name="Doudna J."/>
            <person name="Cate J.H.D."/>
            <person name="Banfield J.F."/>
        </authorList>
    </citation>
    <scope>NUCLEOTIDE SEQUENCE</scope>
    <source>
        <strain evidence="10">NC_groundwater_1296_Ag_S-0.2um_52_80</strain>
    </source>
</reference>
<dbReference type="GO" id="GO:0008610">
    <property type="term" value="P:lipid biosynthetic process"/>
    <property type="evidence" value="ECO:0007669"/>
    <property type="project" value="UniProtKB-ARBA"/>
</dbReference>
<comment type="caution">
    <text evidence="10">The sequence shown here is derived from an EMBL/GenBank/DDBJ whole genome shotgun (WGS) entry which is preliminary data.</text>
</comment>
<dbReference type="Pfam" id="PF13231">
    <property type="entry name" value="PMT_2"/>
    <property type="match status" value="1"/>
</dbReference>
<protein>
    <submittedName>
        <fullName evidence="10">Glycosyltransferase family 39 protein</fullName>
    </submittedName>
</protein>
<accession>A0A8T3YMK1</accession>
<dbReference type="Proteomes" id="UP000732298">
    <property type="component" value="Unassembled WGS sequence"/>
</dbReference>
<feature type="transmembrane region" description="Helical" evidence="8">
    <location>
        <begin position="208"/>
        <end position="224"/>
    </location>
</feature>
<dbReference type="GO" id="GO:0016763">
    <property type="term" value="F:pentosyltransferase activity"/>
    <property type="evidence" value="ECO:0007669"/>
    <property type="project" value="TreeGrafter"/>
</dbReference>
<feature type="transmembrane region" description="Helical" evidence="8">
    <location>
        <begin position="328"/>
        <end position="345"/>
    </location>
</feature>
<feature type="transmembrane region" description="Helical" evidence="8">
    <location>
        <begin position="236"/>
        <end position="256"/>
    </location>
</feature>
<evidence type="ECO:0000256" key="7">
    <source>
        <dbReference type="ARBA" id="ARBA00023136"/>
    </source>
</evidence>
<evidence type="ECO:0000256" key="4">
    <source>
        <dbReference type="ARBA" id="ARBA00022679"/>
    </source>
</evidence>
<sequence length="523" mass="57958">MTGNAYSRERGAGGGFFSAIVHGRQFLALALLLYFALTIFTNQVVLRDYQASADEYDYLLSARMFATGRLSVPSPPESSFFNFAHAINDGRFYGKYPPGWPFFLMFGVLAGIPMAVNLLFGAMAICITYLIARDFFSVAVGRVAALLMATSPFVIMYSASYYSQPAALLLTALATYLYLKRPESESPLYMCALGLVIGVLFDTRPFDGAIVAALFSAHRIFVSMKSGGLPRAARAVSFACIGFLLGASAMLAYDYAQTGDPFLMPFQKYDHFDRPGFDTGSPYLGKSIWWAVENNIIKNVIDLNLWIPLCFLFIALSLVLGRNDSWPRALMLLVLLSFIAGYFFYAAPLFNSFGPRYFYPASFAVFILAADALCRLAKFQKVGMALLAAFLVLNLGVLFIYSGFWNSKVLAMSEPFRQASEVGLKDALVFLEPAPGSPYSSGDAPSWDLTRNGIDFNQGVLYASSKGNMNVLLMRAYPDREFYLWKCESILLEYHAFFDFWAASNVGCGFSRISPQYYGESQD</sequence>
<keyword evidence="6 8" id="KW-1133">Transmembrane helix</keyword>
<feature type="domain" description="Glycosyltransferase RgtA/B/C/D-like" evidence="9">
    <location>
        <begin position="115"/>
        <end position="215"/>
    </location>
</feature>
<evidence type="ECO:0000256" key="5">
    <source>
        <dbReference type="ARBA" id="ARBA00022692"/>
    </source>
</evidence>
<dbReference type="PANTHER" id="PTHR33908">
    <property type="entry name" value="MANNOSYLTRANSFERASE YKCB-RELATED"/>
    <property type="match status" value="1"/>
</dbReference>
<evidence type="ECO:0000313" key="10">
    <source>
        <dbReference type="EMBL" id="MBI4210950.1"/>
    </source>
</evidence>
<feature type="transmembrane region" description="Helical" evidence="8">
    <location>
        <begin position="384"/>
        <end position="405"/>
    </location>
</feature>
<feature type="transmembrane region" description="Helical" evidence="8">
    <location>
        <begin position="135"/>
        <end position="155"/>
    </location>
</feature>
<dbReference type="InterPro" id="IPR050297">
    <property type="entry name" value="LipidA_mod_glycosyltrf_83"/>
</dbReference>
<feature type="transmembrane region" description="Helical" evidence="8">
    <location>
        <begin position="102"/>
        <end position="128"/>
    </location>
</feature>
<evidence type="ECO:0000256" key="6">
    <source>
        <dbReference type="ARBA" id="ARBA00022989"/>
    </source>
</evidence>
<keyword evidence="7 8" id="KW-0472">Membrane</keyword>
<dbReference type="AlphaFoldDB" id="A0A8T3YMK1"/>
<organism evidence="10 11">
    <name type="scientific">Candidatus Iainarchaeum sp</name>
    <dbReference type="NCBI Taxonomy" id="3101447"/>
    <lineage>
        <taxon>Archaea</taxon>
        <taxon>Candidatus Iainarchaeota</taxon>
        <taxon>Candidatus Iainarchaeia</taxon>
        <taxon>Candidatus Iainarchaeales</taxon>
        <taxon>Candidatus Iainarchaeaceae</taxon>
        <taxon>Candidatus Iainarchaeum</taxon>
    </lineage>
</organism>
<comment type="subcellular location">
    <subcellularLocation>
        <location evidence="1">Cell membrane</location>
        <topology evidence="1">Multi-pass membrane protein</topology>
    </subcellularLocation>
</comment>
<keyword evidence="4" id="KW-0808">Transferase</keyword>
<evidence type="ECO:0000256" key="3">
    <source>
        <dbReference type="ARBA" id="ARBA00022676"/>
    </source>
</evidence>
<evidence type="ECO:0000256" key="8">
    <source>
        <dbReference type="SAM" id="Phobius"/>
    </source>
</evidence>
<keyword evidence="2" id="KW-1003">Cell membrane</keyword>
<evidence type="ECO:0000256" key="1">
    <source>
        <dbReference type="ARBA" id="ARBA00004651"/>
    </source>
</evidence>
<name>A0A8T3YMK1_9ARCH</name>
<evidence type="ECO:0000259" key="9">
    <source>
        <dbReference type="Pfam" id="PF13231"/>
    </source>
</evidence>
<gene>
    <name evidence="10" type="ORF">HY544_05620</name>
</gene>
<feature type="transmembrane region" description="Helical" evidence="8">
    <location>
        <begin position="357"/>
        <end position="377"/>
    </location>
</feature>
<feature type="transmembrane region" description="Helical" evidence="8">
    <location>
        <begin position="26"/>
        <end position="46"/>
    </location>
</feature>
<proteinExistence type="predicted"/>
<dbReference type="GO" id="GO:0005886">
    <property type="term" value="C:plasma membrane"/>
    <property type="evidence" value="ECO:0007669"/>
    <property type="project" value="UniProtKB-SubCell"/>
</dbReference>
<feature type="transmembrane region" description="Helical" evidence="8">
    <location>
        <begin position="303"/>
        <end position="321"/>
    </location>
</feature>
<evidence type="ECO:0000313" key="11">
    <source>
        <dbReference type="Proteomes" id="UP000732298"/>
    </source>
</evidence>
<keyword evidence="3" id="KW-0328">Glycosyltransferase</keyword>
<dbReference type="EMBL" id="JACQPB010000053">
    <property type="protein sequence ID" value="MBI4210950.1"/>
    <property type="molecule type" value="Genomic_DNA"/>
</dbReference>
<dbReference type="InterPro" id="IPR038731">
    <property type="entry name" value="RgtA/B/C-like"/>
</dbReference>
<evidence type="ECO:0000256" key="2">
    <source>
        <dbReference type="ARBA" id="ARBA00022475"/>
    </source>
</evidence>
<keyword evidence="5 8" id="KW-0812">Transmembrane</keyword>